<evidence type="ECO:0000313" key="2">
    <source>
        <dbReference type="Proteomes" id="UP000559027"/>
    </source>
</evidence>
<reference evidence="1 2" key="1">
    <citation type="journal article" date="2020" name="ISME J.">
        <title>Uncovering the hidden diversity of litter-decomposition mechanisms in mushroom-forming fungi.</title>
        <authorList>
            <person name="Floudas D."/>
            <person name="Bentzer J."/>
            <person name="Ahren D."/>
            <person name="Johansson T."/>
            <person name="Persson P."/>
            <person name="Tunlid A."/>
        </authorList>
    </citation>
    <scope>NUCLEOTIDE SEQUENCE [LARGE SCALE GENOMIC DNA]</scope>
    <source>
        <strain evidence="1 2">CBS 146.42</strain>
    </source>
</reference>
<dbReference type="SUPFAM" id="SSF56601">
    <property type="entry name" value="beta-lactamase/transpeptidase-like"/>
    <property type="match status" value="1"/>
</dbReference>
<gene>
    <name evidence="1" type="ORF">D9756_010355</name>
</gene>
<comment type="caution">
    <text evidence="1">The sequence shown here is derived from an EMBL/GenBank/DDBJ whole genome shotgun (WGS) entry which is preliminary data.</text>
</comment>
<dbReference type="Gene3D" id="3.40.710.10">
    <property type="entry name" value="DD-peptidase/beta-lactamase superfamily"/>
    <property type="match status" value="1"/>
</dbReference>
<keyword evidence="2" id="KW-1185">Reference proteome</keyword>
<sequence>MQTSARDLAMWGSILPNEGKHLYMGEQAIASHVVKHAATGVTVMESKASYPQFCPKIYGASQWRYSYRSRELIEDGRNNPGYKTQVTRFPNDNLAIASLSNDANGGSLMEPAKRRIIDDVLFKGQEPIDEYFEVEWAIGEEEGEEGLAFSAGFGGMEGPDAKAPGGVVKGGGEGKRRSLVCEDVGTDKVCTRVFYVDMYADSVYPDRSYFIKHLVDISIPLLLVQSH</sequence>
<accession>A0A8H5CRV6</accession>
<protein>
    <submittedName>
        <fullName evidence="1">Uncharacterized protein</fullName>
    </submittedName>
</protein>
<dbReference type="InterPro" id="IPR012338">
    <property type="entry name" value="Beta-lactam/transpept-like"/>
</dbReference>
<organism evidence="1 2">
    <name type="scientific">Leucocoprinus leucothites</name>
    <dbReference type="NCBI Taxonomy" id="201217"/>
    <lineage>
        <taxon>Eukaryota</taxon>
        <taxon>Fungi</taxon>
        <taxon>Dikarya</taxon>
        <taxon>Basidiomycota</taxon>
        <taxon>Agaricomycotina</taxon>
        <taxon>Agaricomycetes</taxon>
        <taxon>Agaricomycetidae</taxon>
        <taxon>Agaricales</taxon>
        <taxon>Agaricineae</taxon>
        <taxon>Agaricaceae</taxon>
        <taxon>Leucocoprinus</taxon>
    </lineage>
</organism>
<dbReference type="Proteomes" id="UP000559027">
    <property type="component" value="Unassembled WGS sequence"/>
</dbReference>
<dbReference type="EMBL" id="JAACJO010000030">
    <property type="protein sequence ID" value="KAF5346760.1"/>
    <property type="molecule type" value="Genomic_DNA"/>
</dbReference>
<dbReference type="AlphaFoldDB" id="A0A8H5CRV6"/>
<dbReference type="OrthoDB" id="5946976at2759"/>
<name>A0A8H5CRV6_9AGAR</name>
<evidence type="ECO:0000313" key="1">
    <source>
        <dbReference type="EMBL" id="KAF5346760.1"/>
    </source>
</evidence>
<proteinExistence type="predicted"/>